<protein>
    <recommendedName>
        <fullName evidence="4">Relaxase/mobilization nuclease-like protein</fullName>
    </recommendedName>
</protein>
<name>A0ABS3W5I1_9BACL</name>
<organism evidence="2 3">
    <name type="scientific">Paenibacillus artemisiicola</name>
    <dbReference type="NCBI Taxonomy" id="1172618"/>
    <lineage>
        <taxon>Bacteria</taxon>
        <taxon>Bacillati</taxon>
        <taxon>Bacillota</taxon>
        <taxon>Bacilli</taxon>
        <taxon>Bacillales</taxon>
        <taxon>Paenibacillaceae</taxon>
        <taxon>Paenibacillus</taxon>
    </lineage>
</organism>
<dbReference type="EMBL" id="JAGGDJ010000002">
    <property type="protein sequence ID" value="MBO7743572.1"/>
    <property type="molecule type" value="Genomic_DNA"/>
</dbReference>
<evidence type="ECO:0000313" key="3">
    <source>
        <dbReference type="Proteomes" id="UP000670947"/>
    </source>
</evidence>
<feature type="region of interest" description="Disordered" evidence="1">
    <location>
        <begin position="173"/>
        <end position="252"/>
    </location>
</feature>
<gene>
    <name evidence="2" type="ORF">I8J29_05155</name>
</gene>
<accession>A0ABS3W5I1</accession>
<comment type="caution">
    <text evidence="2">The sequence shown here is derived from an EMBL/GenBank/DDBJ whole genome shotgun (WGS) entry which is preliminary data.</text>
</comment>
<dbReference type="Proteomes" id="UP000670947">
    <property type="component" value="Unassembled WGS sequence"/>
</dbReference>
<dbReference type="RefSeq" id="WP_208846591.1">
    <property type="nucleotide sequence ID" value="NZ_JAGGDJ010000002.1"/>
</dbReference>
<sequence>MTTTPLQFAERILTKYGLAARQTKGRASLVYLAAASPARAVHVLRERFMERRERLTIVRPIEVRLFVNAWHPKTIRHADHTHAYRRYAHHERMSILRQAVQEHHRLSRIDREARKERDPNPAPLHLHVKQTFLASQRVMRLGSMVHHPTFIRNYRFQLAQQPPKTVPMAASWVHASASPPKDAPSTAGISHPQRLTHAQSSSTYRAARSVTLLHASPTPNAAPVNSPPRREEALNHAAPPIAPAPPVTAAPSLDMKRLTDDVYQAIERKLRIERQRKGL</sequence>
<proteinExistence type="predicted"/>
<reference evidence="2 3" key="1">
    <citation type="submission" date="2021-03" db="EMBL/GenBank/DDBJ databases">
        <title>Paenibacillus artemisicola MWE-103 whole genome sequence.</title>
        <authorList>
            <person name="Ham Y.J."/>
        </authorList>
    </citation>
    <scope>NUCLEOTIDE SEQUENCE [LARGE SCALE GENOMIC DNA]</scope>
    <source>
        <strain evidence="2 3">MWE-103</strain>
    </source>
</reference>
<keyword evidence="3" id="KW-1185">Reference proteome</keyword>
<evidence type="ECO:0000313" key="2">
    <source>
        <dbReference type="EMBL" id="MBO7743572.1"/>
    </source>
</evidence>
<evidence type="ECO:0008006" key="4">
    <source>
        <dbReference type="Google" id="ProtNLM"/>
    </source>
</evidence>
<evidence type="ECO:0000256" key="1">
    <source>
        <dbReference type="SAM" id="MobiDB-lite"/>
    </source>
</evidence>